<evidence type="ECO:0000256" key="1">
    <source>
        <dbReference type="ARBA" id="ARBA00008791"/>
    </source>
</evidence>
<feature type="domain" description="UspA" evidence="2">
    <location>
        <begin position="8"/>
        <end position="130"/>
    </location>
</feature>
<keyword evidence="4" id="KW-1185">Reference proteome</keyword>
<comment type="similarity">
    <text evidence="1">Belongs to the universal stress protein A family.</text>
</comment>
<organism evidence="3 4">
    <name type="scientific">Isoptericola cucumis</name>
    <dbReference type="NCBI Taxonomy" id="1776856"/>
    <lineage>
        <taxon>Bacteria</taxon>
        <taxon>Bacillati</taxon>
        <taxon>Actinomycetota</taxon>
        <taxon>Actinomycetes</taxon>
        <taxon>Micrococcales</taxon>
        <taxon>Promicromonosporaceae</taxon>
        <taxon>Isoptericola</taxon>
    </lineage>
</organism>
<dbReference type="Pfam" id="PF00582">
    <property type="entry name" value="Usp"/>
    <property type="match status" value="1"/>
</dbReference>
<reference evidence="4" key="1">
    <citation type="journal article" date="2019" name="Int. J. Syst. Evol. Microbiol.">
        <title>The Global Catalogue of Microorganisms (GCM) 10K type strain sequencing project: providing services to taxonomists for standard genome sequencing and annotation.</title>
        <authorList>
            <consortium name="The Broad Institute Genomics Platform"/>
            <consortium name="The Broad Institute Genome Sequencing Center for Infectious Disease"/>
            <person name="Wu L."/>
            <person name="Ma J."/>
        </authorList>
    </citation>
    <scope>NUCLEOTIDE SEQUENCE [LARGE SCALE GENOMIC DNA]</scope>
    <source>
        <strain evidence="4">CCM 8653</strain>
    </source>
</reference>
<dbReference type="Proteomes" id="UP000632535">
    <property type="component" value="Unassembled WGS sequence"/>
</dbReference>
<protein>
    <recommendedName>
        <fullName evidence="2">UspA domain-containing protein</fullName>
    </recommendedName>
</protein>
<dbReference type="EMBL" id="BMDG01000006">
    <property type="protein sequence ID" value="GGI08237.1"/>
    <property type="molecule type" value="Genomic_DNA"/>
</dbReference>
<accession>A0ABQ2B594</accession>
<dbReference type="PANTHER" id="PTHR46268:SF6">
    <property type="entry name" value="UNIVERSAL STRESS PROTEIN UP12"/>
    <property type="match status" value="1"/>
</dbReference>
<dbReference type="PRINTS" id="PR01438">
    <property type="entry name" value="UNVRSLSTRESS"/>
</dbReference>
<gene>
    <name evidence="3" type="ORF">GCM10007368_20160</name>
</gene>
<comment type="caution">
    <text evidence="3">The sequence shown here is derived from an EMBL/GenBank/DDBJ whole genome shotgun (WGS) entry which is preliminary data.</text>
</comment>
<proteinExistence type="inferred from homology"/>
<evidence type="ECO:0000313" key="3">
    <source>
        <dbReference type="EMBL" id="GGI08237.1"/>
    </source>
</evidence>
<dbReference type="PANTHER" id="PTHR46268">
    <property type="entry name" value="STRESS RESPONSE PROTEIN NHAX"/>
    <property type="match status" value="1"/>
</dbReference>
<dbReference type="InterPro" id="IPR006016">
    <property type="entry name" value="UspA"/>
</dbReference>
<evidence type="ECO:0000313" key="4">
    <source>
        <dbReference type="Proteomes" id="UP000632535"/>
    </source>
</evidence>
<evidence type="ECO:0000259" key="2">
    <source>
        <dbReference type="Pfam" id="PF00582"/>
    </source>
</evidence>
<name>A0ABQ2B594_9MICO</name>
<dbReference type="Gene3D" id="3.40.50.620">
    <property type="entry name" value="HUPs"/>
    <property type="match status" value="1"/>
</dbReference>
<dbReference type="CDD" id="cd00293">
    <property type="entry name" value="USP-like"/>
    <property type="match status" value="1"/>
</dbReference>
<sequence length="135" mass="13931">MCESVPMTVLVAYNPSPHGEAAVRTAISEAARRRLPLHVVNLAPPDGADDAARSLAALLDAAPEGVDVQPVTRRSTGAEPADAILDATEASGASLVVIGSRKRSSAGTFLMGTTTQRVLLDSPVPVLVVKDAYDS</sequence>
<dbReference type="SUPFAM" id="SSF52402">
    <property type="entry name" value="Adenine nucleotide alpha hydrolases-like"/>
    <property type="match status" value="1"/>
</dbReference>
<dbReference type="InterPro" id="IPR014729">
    <property type="entry name" value="Rossmann-like_a/b/a_fold"/>
</dbReference>
<dbReference type="InterPro" id="IPR006015">
    <property type="entry name" value="Universal_stress_UspA"/>
</dbReference>